<dbReference type="InterPro" id="IPR015424">
    <property type="entry name" value="PyrdxlP-dep_Trfase"/>
</dbReference>
<dbReference type="NCBIfam" id="TIGR04350">
    <property type="entry name" value="C_S_lyase_PatB"/>
    <property type="match status" value="1"/>
</dbReference>
<name>A0A0R1SF57_9LACO</name>
<comment type="similarity">
    <text evidence="5">Belongs to the class-II pyridoxal-phosphate-dependent aminotransferase family. MalY/PatB cystathionine beta-lyase subfamily.</text>
</comment>
<dbReference type="InterPro" id="IPR004839">
    <property type="entry name" value="Aminotransferase_I/II_large"/>
</dbReference>
<comment type="cofactor">
    <cofactor evidence="1">
        <name>pyridoxal 5'-phosphate</name>
        <dbReference type="ChEBI" id="CHEBI:597326"/>
    </cofactor>
</comment>
<dbReference type="InterPro" id="IPR027619">
    <property type="entry name" value="C-S_lyase_PatB-like"/>
</dbReference>
<evidence type="ECO:0000256" key="1">
    <source>
        <dbReference type="ARBA" id="ARBA00001933"/>
    </source>
</evidence>
<dbReference type="GO" id="GO:0047804">
    <property type="term" value="F:cysteine-S-conjugate beta-lyase activity"/>
    <property type="evidence" value="ECO:0007669"/>
    <property type="project" value="UniProtKB-EC"/>
</dbReference>
<dbReference type="Gene3D" id="3.90.1150.10">
    <property type="entry name" value="Aspartate Aminotransferase, domain 1"/>
    <property type="match status" value="1"/>
</dbReference>
<proteinExistence type="inferred from homology"/>
<dbReference type="PANTHER" id="PTHR43525">
    <property type="entry name" value="PROTEIN MALY"/>
    <property type="match status" value="1"/>
</dbReference>
<gene>
    <name evidence="7" type="ORF">FC85_GL000335</name>
</gene>
<evidence type="ECO:0000313" key="8">
    <source>
        <dbReference type="Proteomes" id="UP000052013"/>
    </source>
</evidence>
<dbReference type="InterPro" id="IPR051798">
    <property type="entry name" value="Class-II_PLP-Dep_Aminotrans"/>
</dbReference>
<dbReference type="InterPro" id="IPR015422">
    <property type="entry name" value="PyrdxlP-dep_Trfase_small"/>
</dbReference>
<dbReference type="STRING" id="1423739.FC85_GL000335"/>
<sequence length="393" mass="44296">MYDFKSIIPRRDTDSVKWDVKPNELPMWVADMDFKAAPEIITAMQKKVQFGIFGYEEPHTDYFNAVANWYESEHQTRPDPDWMIFCTGVVPSISSTVRRVSNVGDNVVVQAPVYNIFYNSILNNGRHVLSSDLVYDQQAHSYSVDWDDLEKKLADPLSTMMILCNPHNPVGKVWSKDELLRISQLCMKHHVTLFSDEIHGDLVCGKPAYTPIFSLPDNLIQQTIAAVSPSKTFNVAALHAATVIVPNEGLRNIVSRGLNTDELAEPNLLALPGSIAAYTKGHKWLAELKQQLIKNRQILTEFCNQNIPQIHVVTSNATYLVWIDCSELTTHSDQLERFIRDRTGLYVSAGTVYGGNGNQFLRINIACPETMLIDGLNRLKQGIEAFTSAKQNR</sequence>
<dbReference type="Pfam" id="PF00155">
    <property type="entry name" value="Aminotran_1_2"/>
    <property type="match status" value="1"/>
</dbReference>
<dbReference type="Proteomes" id="UP000052013">
    <property type="component" value="Unassembled WGS sequence"/>
</dbReference>
<evidence type="ECO:0000256" key="4">
    <source>
        <dbReference type="ARBA" id="ARBA00023239"/>
    </source>
</evidence>
<dbReference type="InterPro" id="IPR015421">
    <property type="entry name" value="PyrdxlP-dep_Trfase_major"/>
</dbReference>
<evidence type="ECO:0000256" key="3">
    <source>
        <dbReference type="ARBA" id="ARBA00022898"/>
    </source>
</evidence>
<dbReference type="PATRIC" id="fig|1423739.3.peg.354"/>
<reference evidence="7 8" key="1">
    <citation type="journal article" date="2015" name="Genome Announc.">
        <title>Expanding the biotechnology potential of lactobacilli through comparative genomics of 213 strains and associated genera.</title>
        <authorList>
            <person name="Sun Z."/>
            <person name="Harris H.M."/>
            <person name="McCann A."/>
            <person name="Guo C."/>
            <person name="Argimon S."/>
            <person name="Zhang W."/>
            <person name="Yang X."/>
            <person name="Jeffery I.B."/>
            <person name="Cooney J.C."/>
            <person name="Kagawa T.F."/>
            <person name="Liu W."/>
            <person name="Song Y."/>
            <person name="Salvetti E."/>
            <person name="Wrobel A."/>
            <person name="Rasinkangas P."/>
            <person name="Parkhill J."/>
            <person name="Rea M.C."/>
            <person name="O'Sullivan O."/>
            <person name="Ritari J."/>
            <person name="Douillard F.P."/>
            <person name="Paul Ross R."/>
            <person name="Yang R."/>
            <person name="Briner A.E."/>
            <person name="Felis G.E."/>
            <person name="de Vos W.M."/>
            <person name="Barrangou R."/>
            <person name="Klaenhammer T.R."/>
            <person name="Caufield P.W."/>
            <person name="Cui Y."/>
            <person name="Zhang H."/>
            <person name="O'Toole P.W."/>
        </authorList>
    </citation>
    <scope>NUCLEOTIDE SEQUENCE [LARGE SCALE GENOMIC DNA]</scope>
    <source>
        <strain evidence="7 8">DSM 14421</strain>
    </source>
</reference>
<dbReference type="EMBL" id="AZEY01000073">
    <property type="protein sequence ID" value="KRL65194.1"/>
    <property type="molecule type" value="Genomic_DNA"/>
</dbReference>
<evidence type="ECO:0000256" key="5">
    <source>
        <dbReference type="ARBA" id="ARBA00037974"/>
    </source>
</evidence>
<dbReference type="RefSeq" id="WP_057864911.1">
    <property type="nucleotide sequence ID" value="NZ_AZEY01000073.1"/>
</dbReference>
<dbReference type="GO" id="GO:0030170">
    <property type="term" value="F:pyridoxal phosphate binding"/>
    <property type="evidence" value="ECO:0007669"/>
    <property type="project" value="InterPro"/>
</dbReference>
<evidence type="ECO:0000259" key="6">
    <source>
        <dbReference type="Pfam" id="PF00155"/>
    </source>
</evidence>
<dbReference type="SUPFAM" id="SSF53383">
    <property type="entry name" value="PLP-dependent transferases"/>
    <property type="match status" value="1"/>
</dbReference>
<dbReference type="PANTHER" id="PTHR43525:SF1">
    <property type="entry name" value="PROTEIN MALY"/>
    <property type="match status" value="1"/>
</dbReference>
<organism evidence="7 8">
    <name type="scientific">Lentilactobacillus diolivorans DSM 14421</name>
    <dbReference type="NCBI Taxonomy" id="1423739"/>
    <lineage>
        <taxon>Bacteria</taxon>
        <taxon>Bacillati</taxon>
        <taxon>Bacillota</taxon>
        <taxon>Bacilli</taxon>
        <taxon>Lactobacillales</taxon>
        <taxon>Lactobacillaceae</taxon>
        <taxon>Lentilactobacillus</taxon>
    </lineage>
</organism>
<keyword evidence="3" id="KW-0663">Pyridoxal phosphate</keyword>
<protein>
    <recommendedName>
        <fullName evidence="2">cysteine-S-conjugate beta-lyase</fullName>
        <ecNumber evidence="2">4.4.1.13</ecNumber>
    </recommendedName>
</protein>
<evidence type="ECO:0000313" key="7">
    <source>
        <dbReference type="EMBL" id="KRL65194.1"/>
    </source>
</evidence>
<dbReference type="EC" id="4.4.1.13" evidence="2"/>
<accession>A0A0R1SF57</accession>
<comment type="caution">
    <text evidence="7">The sequence shown here is derived from an EMBL/GenBank/DDBJ whole genome shotgun (WGS) entry which is preliminary data.</text>
</comment>
<keyword evidence="4 7" id="KW-0456">Lyase</keyword>
<dbReference type="Gene3D" id="3.40.640.10">
    <property type="entry name" value="Type I PLP-dependent aspartate aminotransferase-like (Major domain)"/>
    <property type="match status" value="1"/>
</dbReference>
<evidence type="ECO:0000256" key="2">
    <source>
        <dbReference type="ARBA" id="ARBA00012224"/>
    </source>
</evidence>
<dbReference type="CDD" id="cd00609">
    <property type="entry name" value="AAT_like"/>
    <property type="match status" value="1"/>
</dbReference>
<dbReference type="AlphaFoldDB" id="A0A0R1SF57"/>
<feature type="domain" description="Aminotransferase class I/classII large" evidence="6">
    <location>
        <begin position="35"/>
        <end position="371"/>
    </location>
</feature>